<proteinExistence type="inferred from homology"/>
<organism evidence="14 15">
    <name type="scientific">Trametes cubensis</name>
    <dbReference type="NCBI Taxonomy" id="1111947"/>
    <lineage>
        <taxon>Eukaryota</taxon>
        <taxon>Fungi</taxon>
        <taxon>Dikarya</taxon>
        <taxon>Basidiomycota</taxon>
        <taxon>Agaricomycotina</taxon>
        <taxon>Agaricomycetes</taxon>
        <taxon>Polyporales</taxon>
        <taxon>Polyporaceae</taxon>
        <taxon>Trametes</taxon>
    </lineage>
</organism>
<evidence type="ECO:0000256" key="3">
    <source>
        <dbReference type="ARBA" id="ARBA00018116"/>
    </source>
</evidence>
<evidence type="ECO:0000256" key="5">
    <source>
        <dbReference type="ARBA" id="ARBA00022792"/>
    </source>
</evidence>
<dbReference type="InterPro" id="IPR019133">
    <property type="entry name" value="MIC60"/>
</dbReference>
<evidence type="ECO:0000256" key="6">
    <source>
        <dbReference type="ARBA" id="ARBA00022989"/>
    </source>
</evidence>
<dbReference type="GO" id="GO:0042407">
    <property type="term" value="P:cristae formation"/>
    <property type="evidence" value="ECO:0007669"/>
    <property type="project" value="TreeGrafter"/>
</dbReference>
<dbReference type="Pfam" id="PF09731">
    <property type="entry name" value="Mitofilin"/>
    <property type="match status" value="1"/>
</dbReference>
<feature type="compositionally biased region" description="Basic and acidic residues" evidence="13">
    <location>
        <begin position="230"/>
        <end position="240"/>
    </location>
</feature>
<evidence type="ECO:0000256" key="12">
    <source>
        <dbReference type="SAM" id="Coils"/>
    </source>
</evidence>
<comment type="function">
    <text evidence="10">Component of the MICOS complex, a large protein complex of the mitochondrial inner membrane that plays crucial roles in the maintenance of crista junctions, inner membrane architecture, and formation of contact sites to the outer membrane. Plays a role in keeping cristae membranes connected to the inner boundary membrane. Also promotes protein import via the mitochondrial intermembrane space assembly (MIA) pathway.</text>
</comment>
<dbReference type="EMBL" id="JAPEVG010000013">
    <property type="protein sequence ID" value="KAJ8496595.1"/>
    <property type="molecule type" value="Genomic_DNA"/>
</dbReference>
<evidence type="ECO:0000256" key="7">
    <source>
        <dbReference type="ARBA" id="ARBA00023054"/>
    </source>
</evidence>
<feature type="region of interest" description="Disordered" evidence="13">
    <location>
        <begin position="203"/>
        <end position="290"/>
    </location>
</feature>
<dbReference type="PANTHER" id="PTHR15415">
    <property type="entry name" value="MITOFILIN"/>
    <property type="match status" value="1"/>
</dbReference>
<protein>
    <recommendedName>
        <fullName evidence="3 11">MICOS complex subunit MIC60</fullName>
    </recommendedName>
    <alternativeName>
        <fullName evidence="11">Mitofilin</fullName>
    </alternativeName>
</protein>
<evidence type="ECO:0000256" key="13">
    <source>
        <dbReference type="SAM" id="MobiDB-lite"/>
    </source>
</evidence>
<reference evidence="14" key="1">
    <citation type="submission" date="2022-11" db="EMBL/GenBank/DDBJ databases">
        <title>Genome Sequence of Cubamyces cubensis.</title>
        <authorList>
            <person name="Buettner E."/>
        </authorList>
    </citation>
    <scope>NUCLEOTIDE SEQUENCE</scope>
    <source>
        <strain evidence="14">MPL-01</strain>
    </source>
</reference>
<dbReference type="PANTHER" id="PTHR15415:SF7">
    <property type="entry name" value="MICOS COMPLEX SUBUNIT MIC60"/>
    <property type="match status" value="1"/>
</dbReference>
<evidence type="ECO:0000256" key="10">
    <source>
        <dbReference type="ARBA" id="ARBA00025571"/>
    </source>
</evidence>
<dbReference type="Proteomes" id="UP001215151">
    <property type="component" value="Unassembled WGS sequence"/>
</dbReference>
<gene>
    <name evidence="14" type="ORF">ONZ51_g1046</name>
</gene>
<comment type="subcellular location">
    <subcellularLocation>
        <location evidence="1 11">Mitochondrion inner membrane</location>
        <topology evidence="1 11">Single-pass membrane protein</topology>
    </subcellularLocation>
</comment>
<evidence type="ECO:0000256" key="11">
    <source>
        <dbReference type="RuleBase" id="RU363000"/>
    </source>
</evidence>
<keyword evidence="5 11" id="KW-0999">Mitochondrion inner membrane</keyword>
<comment type="similarity">
    <text evidence="2 11">Belongs to the MICOS complex subunit Mic60 family.</text>
</comment>
<sequence>MLRALPVSRAVGAPSGRAAVRVVRRRFATEPTPAAPPKKKKSVVRRLVLYSVAGVSTFYVSSAFVSFHVPQYREFFVEQVPLGASFLQYAEDHEWDTLTVNDVLDSGKHVVVVSREFFDKVMAKLNTEKAKEAYEKTKDSASHAVQEGRERLKHLTDNVKTTVEKSESKVYDKGSKAAAIAKHQSVQFSEGVEELVRKAEAALKDKPIDRLPDATTTPEQPAGSPPDATPPHDNEEKETTVKSNIYDAPLPVGFEPPPGYSRPAPPKPAPKPAPEAVKKEEPAPPAPAPEPLPLVAPAVAEFSSSEPVIAQLATVIDDLASYLNTNPTAADKARDILDTAKIDLTQLATRIDEVRETERKKLEASLDEQARECMQSLMELEMQAQDKLDSQEESFRKFFEQERAKMIQEYRQKLDHELQTQSEIINERLRNEVVAQGIELQRRWIREIKMRVEQERGGRLAKLDEIATNLKRLERVALDNSAYLDENIRVHALWSALRAVHHAVDAPERRPFREELRALRHVAAAREDPVVAAALESLEKSEVPDVGVEPLADLTTWFTSSVAPRVSSVALVPDQNAGVLSYLASNLFSSFRFQRHGLVEGNDVLSVLARAEYYLNEKDLDSAARELNQLKGPAKVLLSDWLDAARRRLEVLQALEVVETEATLASLLVVQD</sequence>
<feature type="compositionally biased region" description="Pro residues" evidence="13">
    <location>
        <begin position="254"/>
        <end position="273"/>
    </location>
</feature>
<accession>A0AAD7XDE9</accession>
<evidence type="ECO:0000256" key="1">
    <source>
        <dbReference type="ARBA" id="ARBA00004434"/>
    </source>
</evidence>
<keyword evidence="8 11" id="KW-0496">Mitochondrion</keyword>
<comment type="caution">
    <text evidence="14">The sequence shown here is derived from an EMBL/GenBank/DDBJ whole genome shotgun (WGS) entry which is preliminary data.</text>
</comment>
<name>A0AAD7XDE9_9APHY</name>
<evidence type="ECO:0000313" key="14">
    <source>
        <dbReference type="EMBL" id="KAJ8496595.1"/>
    </source>
</evidence>
<feature type="transmembrane region" description="Helical" evidence="11">
    <location>
        <begin position="47"/>
        <end position="69"/>
    </location>
</feature>
<feature type="coiled-coil region" evidence="12">
    <location>
        <begin position="337"/>
        <end position="394"/>
    </location>
</feature>
<evidence type="ECO:0000256" key="8">
    <source>
        <dbReference type="ARBA" id="ARBA00023128"/>
    </source>
</evidence>
<keyword evidence="7 12" id="KW-0175">Coiled coil</keyword>
<keyword evidence="9 11" id="KW-0472">Membrane</keyword>
<evidence type="ECO:0000256" key="4">
    <source>
        <dbReference type="ARBA" id="ARBA00022692"/>
    </source>
</evidence>
<comment type="subunit">
    <text evidence="11">Component of the mitochondrial contact site and cristae organizing system (MICOS) complex.</text>
</comment>
<evidence type="ECO:0000256" key="2">
    <source>
        <dbReference type="ARBA" id="ARBA00010877"/>
    </source>
</evidence>
<evidence type="ECO:0000256" key="9">
    <source>
        <dbReference type="ARBA" id="ARBA00023136"/>
    </source>
</evidence>
<keyword evidence="4 11" id="KW-0812">Transmembrane</keyword>
<dbReference type="AlphaFoldDB" id="A0AAD7XDE9"/>
<keyword evidence="15" id="KW-1185">Reference proteome</keyword>
<dbReference type="GO" id="GO:0061617">
    <property type="term" value="C:MICOS complex"/>
    <property type="evidence" value="ECO:0007669"/>
    <property type="project" value="TreeGrafter"/>
</dbReference>
<feature type="compositionally biased region" description="Basic and acidic residues" evidence="13">
    <location>
        <begin position="203"/>
        <end position="212"/>
    </location>
</feature>
<keyword evidence="6 11" id="KW-1133">Transmembrane helix</keyword>
<evidence type="ECO:0000313" key="15">
    <source>
        <dbReference type="Proteomes" id="UP001215151"/>
    </source>
</evidence>